<evidence type="ECO:0000313" key="2">
    <source>
        <dbReference type="EMBL" id="KAK5826301.1"/>
    </source>
</evidence>
<evidence type="ECO:0000259" key="1">
    <source>
        <dbReference type="Pfam" id="PF13456"/>
    </source>
</evidence>
<dbReference type="Proteomes" id="UP001358586">
    <property type="component" value="Chromosome 6"/>
</dbReference>
<name>A0ABR0PPV2_GOSAR</name>
<organism evidence="2 3">
    <name type="scientific">Gossypium arboreum</name>
    <name type="common">Tree cotton</name>
    <name type="synonym">Gossypium nanking</name>
    <dbReference type="NCBI Taxonomy" id="29729"/>
    <lineage>
        <taxon>Eukaryota</taxon>
        <taxon>Viridiplantae</taxon>
        <taxon>Streptophyta</taxon>
        <taxon>Embryophyta</taxon>
        <taxon>Tracheophyta</taxon>
        <taxon>Spermatophyta</taxon>
        <taxon>Magnoliopsida</taxon>
        <taxon>eudicotyledons</taxon>
        <taxon>Gunneridae</taxon>
        <taxon>Pentapetalae</taxon>
        <taxon>rosids</taxon>
        <taxon>malvids</taxon>
        <taxon>Malvales</taxon>
        <taxon>Malvaceae</taxon>
        <taxon>Malvoideae</taxon>
        <taxon>Gossypium</taxon>
    </lineage>
</organism>
<keyword evidence="3" id="KW-1185">Reference proteome</keyword>
<feature type="domain" description="RNase H type-1" evidence="1">
    <location>
        <begin position="9"/>
        <end position="93"/>
    </location>
</feature>
<evidence type="ECO:0000313" key="3">
    <source>
        <dbReference type="Proteomes" id="UP001358586"/>
    </source>
</evidence>
<proteinExistence type="predicted"/>
<reference evidence="2 3" key="1">
    <citation type="submission" date="2023-03" db="EMBL/GenBank/DDBJ databases">
        <title>WGS of Gossypium arboreum.</title>
        <authorList>
            <person name="Yu D."/>
        </authorList>
    </citation>
    <scope>NUCLEOTIDE SEQUENCE [LARGE SCALE GENOMIC DNA]</scope>
    <source>
        <tissue evidence="2">Leaf</tissue>
    </source>
</reference>
<dbReference type="InterPro" id="IPR002156">
    <property type="entry name" value="RNaseH_domain"/>
</dbReference>
<comment type="caution">
    <text evidence="2">The sequence shown here is derived from an EMBL/GenBank/DDBJ whole genome shotgun (WGS) entry which is preliminary data.</text>
</comment>
<dbReference type="EMBL" id="JARKNE010000006">
    <property type="protein sequence ID" value="KAK5826301.1"/>
    <property type="molecule type" value="Genomic_DNA"/>
</dbReference>
<dbReference type="Gene3D" id="3.30.420.10">
    <property type="entry name" value="Ribonuclease H-like superfamily/Ribonuclease H"/>
    <property type="match status" value="1"/>
</dbReference>
<accession>A0ABR0PPV2</accession>
<protein>
    <recommendedName>
        <fullName evidence="1">RNase H type-1 domain-containing protein</fullName>
    </recommendedName>
</protein>
<sequence length="123" mass="14118">MVIHFDIATPLTAEVHVGLQAVKLGIFIGFNKMEVVGDSRTVIKKCQSTDIDKSVIGAIIRDIQSKKDKFEEIKFHFILKVENTYAHVIVKEALKRRESYYLMGGIPKFVRQALENFWPMHPD</sequence>
<dbReference type="InterPro" id="IPR036397">
    <property type="entry name" value="RNaseH_sf"/>
</dbReference>
<dbReference type="Pfam" id="PF13456">
    <property type="entry name" value="RVT_3"/>
    <property type="match status" value="1"/>
</dbReference>
<gene>
    <name evidence="2" type="ORF">PVK06_021218</name>
</gene>